<gene>
    <name evidence="2" type="ORF">DCS45_00470</name>
</gene>
<protein>
    <submittedName>
        <fullName evidence="2">Damage-inducible protein CinA</fullName>
    </submittedName>
</protein>
<feature type="non-terminal residue" evidence="2">
    <location>
        <position position="34"/>
    </location>
</feature>
<organism evidence="2 3">
    <name type="scientific">Roseovarius nubinhibens</name>
    <dbReference type="NCBI Taxonomy" id="314263"/>
    <lineage>
        <taxon>Bacteria</taxon>
        <taxon>Pseudomonadati</taxon>
        <taxon>Pseudomonadota</taxon>
        <taxon>Alphaproteobacteria</taxon>
        <taxon>Rhodobacterales</taxon>
        <taxon>Roseobacteraceae</taxon>
        <taxon>Roseovarius</taxon>
    </lineage>
</organism>
<comment type="caution">
    <text evidence="2">The sequence shown here is derived from an EMBL/GenBank/DDBJ whole genome shotgun (WGS) entry which is preliminary data.</text>
</comment>
<sequence length="34" mass="3465">MTDAPDIRAEILARATRAGLTITTAESCTGGMVA</sequence>
<evidence type="ECO:0000259" key="1">
    <source>
        <dbReference type="Pfam" id="PF02464"/>
    </source>
</evidence>
<evidence type="ECO:0000313" key="3">
    <source>
        <dbReference type="Proteomes" id="UP000264719"/>
    </source>
</evidence>
<reference evidence="2 3" key="1">
    <citation type="journal article" date="2018" name="Nat. Biotechnol.">
        <title>A standardized bacterial taxonomy based on genome phylogeny substantially revises the tree of life.</title>
        <authorList>
            <person name="Parks D.H."/>
            <person name="Chuvochina M."/>
            <person name="Waite D.W."/>
            <person name="Rinke C."/>
            <person name="Skarshewski A."/>
            <person name="Chaumeil P.A."/>
            <person name="Hugenholtz P."/>
        </authorList>
    </citation>
    <scope>NUCLEOTIDE SEQUENCE [LARGE SCALE GENOMIC DNA]</scope>
    <source>
        <strain evidence="2">UBA9169</strain>
    </source>
</reference>
<dbReference type="EMBL" id="DMVW01000009">
    <property type="protein sequence ID" value="HAR50334.1"/>
    <property type="molecule type" value="Genomic_DNA"/>
</dbReference>
<accession>A0A348W722</accession>
<dbReference type="Proteomes" id="UP000264719">
    <property type="component" value="Unassembled WGS sequence"/>
</dbReference>
<feature type="domain" description="CinA C-terminal" evidence="1">
    <location>
        <begin position="7"/>
        <end position="34"/>
    </location>
</feature>
<dbReference type="InterPro" id="IPR008136">
    <property type="entry name" value="CinA_C"/>
</dbReference>
<name>A0A348W722_9RHOB</name>
<proteinExistence type="predicted"/>
<dbReference type="Gene3D" id="3.90.950.20">
    <property type="entry name" value="CinA-like"/>
    <property type="match status" value="1"/>
</dbReference>
<dbReference type="Pfam" id="PF02464">
    <property type="entry name" value="CinA"/>
    <property type="match status" value="1"/>
</dbReference>
<evidence type="ECO:0000313" key="2">
    <source>
        <dbReference type="EMBL" id="HAR50334.1"/>
    </source>
</evidence>
<dbReference type="AlphaFoldDB" id="A0A348W722"/>
<dbReference type="InterPro" id="IPR036653">
    <property type="entry name" value="CinA-like_C"/>
</dbReference>
<dbReference type="SUPFAM" id="SSF142433">
    <property type="entry name" value="CinA-like"/>
    <property type="match status" value="1"/>
</dbReference>